<evidence type="ECO:0000256" key="23">
    <source>
        <dbReference type="ARBA" id="ARBA00042974"/>
    </source>
</evidence>
<evidence type="ECO:0000256" key="19">
    <source>
        <dbReference type="ARBA" id="ARBA00035822"/>
    </source>
</evidence>
<keyword evidence="18" id="KW-0458">Lysosome</keyword>
<dbReference type="GO" id="GO:0016323">
    <property type="term" value="C:basolateral plasma membrane"/>
    <property type="evidence" value="ECO:0007669"/>
    <property type="project" value="UniProtKB-SubCell"/>
</dbReference>
<dbReference type="GO" id="GO:0016324">
    <property type="term" value="C:apical plasma membrane"/>
    <property type="evidence" value="ECO:0007669"/>
    <property type="project" value="UniProtKB-SubCell"/>
</dbReference>
<evidence type="ECO:0000256" key="14">
    <source>
        <dbReference type="ARBA" id="ARBA00022906"/>
    </source>
</evidence>
<evidence type="ECO:0000256" key="8">
    <source>
        <dbReference type="ARBA" id="ARBA00022448"/>
    </source>
</evidence>
<name>A0A3Q3WUF1_MOLML</name>
<feature type="transmembrane region" description="Helical" evidence="27">
    <location>
        <begin position="200"/>
        <end position="220"/>
    </location>
</feature>
<evidence type="ECO:0000256" key="2">
    <source>
        <dbReference type="ARBA" id="ARBA00004155"/>
    </source>
</evidence>
<dbReference type="InterPro" id="IPR003689">
    <property type="entry name" value="ZIP"/>
</dbReference>
<comment type="similarity">
    <text evidence="6">Belongs to the ZIP transporter (TC 2.A.5) family.</text>
</comment>
<dbReference type="PANTHER" id="PTHR12191:SF5">
    <property type="entry name" value="METAL CATION SYMPORTER ZIP14"/>
    <property type="match status" value="1"/>
</dbReference>
<dbReference type="InterPro" id="IPR050799">
    <property type="entry name" value="ZIP_Transporter"/>
</dbReference>
<dbReference type="GO" id="GO:0031902">
    <property type="term" value="C:late endosome membrane"/>
    <property type="evidence" value="ECO:0007669"/>
    <property type="project" value="UniProtKB-SubCell"/>
</dbReference>
<evidence type="ECO:0000256" key="7">
    <source>
        <dbReference type="ARBA" id="ARBA00011233"/>
    </source>
</evidence>
<comment type="subcellular location">
    <subcellularLocation>
        <location evidence="3">Apical cell membrane</location>
        <topology evidence="3">Multi-pass membrane protein</topology>
    </subcellularLocation>
    <subcellularLocation>
        <location evidence="5">Basolateral cell membrane</location>
        <topology evidence="5">Multi-pass membrane protein</topology>
    </subcellularLocation>
    <subcellularLocation>
        <location evidence="4">Early endosome membrane</location>
        <topology evidence="4">Multi-pass membrane protein</topology>
    </subcellularLocation>
    <subcellularLocation>
        <location evidence="1">Late endosome membrane</location>
        <topology evidence="1">Multi-pass membrane protein</topology>
    </subcellularLocation>
    <subcellularLocation>
        <location evidence="2">Lysosome membrane</location>
        <topology evidence="2">Multi-pass membrane protein</topology>
    </subcellularLocation>
</comment>
<dbReference type="GO" id="GO:0031901">
    <property type="term" value="C:early endosome membrane"/>
    <property type="evidence" value="ECO:0007669"/>
    <property type="project" value="UniProtKB-SubCell"/>
</dbReference>
<evidence type="ECO:0000256" key="10">
    <source>
        <dbReference type="ARBA" id="ARBA00022692"/>
    </source>
</evidence>
<comment type="catalytic activity">
    <reaction evidence="25">
        <text>Mn(2+)(out) + 2 hydrogencarbonate(out) = Mn(2+)(in) + 2 hydrogencarbonate(in)</text>
        <dbReference type="Rhea" id="RHEA:62260"/>
        <dbReference type="ChEBI" id="CHEBI:17544"/>
        <dbReference type="ChEBI" id="CHEBI:29035"/>
    </reaction>
    <physiologicalReaction direction="left-to-right" evidence="25">
        <dbReference type="Rhea" id="RHEA:62261"/>
    </physiologicalReaction>
</comment>
<evidence type="ECO:0000313" key="30">
    <source>
        <dbReference type="Proteomes" id="UP000261620"/>
    </source>
</evidence>
<keyword evidence="12" id="KW-0967">Endosome</keyword>
<evidence type="ECO:0000313" key="29">
    <source>
        <dbReference type="Ensembl" id="ENSMMOP00000018983.1"/>
    </source>
</evidence>
<keyword evidence="9" id="KW-1003">Cell membrane</keyword>
<feature type="transmembrane region" description="Helical" evidence="27">
    <location>
        <begin position="432"/>
        <end position="449"/>
    </location>
</feature>
<proteinExistence type="inferred from homology"/>
<evidence type="ECO:0000256" key="5">
    <source>
        <dbReference type="ARBA" id="ARBA00004554"/>
    </source>
</evidence>
<dbReference type="GO" id="GO:0005385">
    <property type="term" value="F:zinc ion transmembrane transporter activity"/>
    <property type="evidence" value="ECO:0007669"/>
    <property type="project" value="TreeGrafter"/>
</dbReference>
<keyword evidence="13" id="KW-0862">Zinc</keyword>
<evidence type="ECO:0000256" key="25">
    <source>
        <dbReference type="ARBA" id="ARBA00048071"/>
    </source>
</evidence>
<sequence length="501" mass="54866">MFIWSRHGRAFKIFNHRWSQLIFIPALVMSLCPLGRVTGQRESETQLPAQVLQDLLARHGENSTITVPQLRALLALLSQNQDKGDENSGKVAETIATTPPKSNMSKCLPADTLAIYSISEQSQLDGQGLLELCPTMLQQLDAGTCRARSKEELTDDTSPRPSDAEVWGYGILCVTLISLCSLVGASVVPFMKKTFYKRLLLYFIALAIGTLYSNALFQLIPEAFGFDPMVNFYMSKSAVVFGGFYLFFFTEKVLKVLLNHKNGNHGHSHYPGTEHYSRPHQDVEEGEKEKLQHNGEASSLSLGKIDAGEGELMLSPARTPQVRVGVGGCYWLKGTSHSDIGTLAWMITLSDGLHNFIDGLAIGASFTASVFQGISTSVAILCEEFPHELGDFVILLNAGMSIQQALFFNFLSACCCYLGMCFGILAGNSFSPNWIFALAGGMFLYISLADMFPEMNEVSREEENAGGTSFLVTFAIQNAGLLTGFSIMLLLTTYSGQIRLG</sequence>
<dbReference type="GO" id="GO:0005765">
    <property type="term" value="C:lysosomal membrane"/>
    <property type="evidence" value="ECO:0007669"/>
    <property type="project" value="UniProtKB-SubCell"/>
</dbReference>
<dbReference type="GO" id="GO:0140410">
    <property type="term" value="F:monoatomic cation:bicarbonate symporter activity"/>
    <property type="evidence" value="ECO:0007669"/>
    <property type="project" value="TreeGrafter"/>
</dbReference>
<dbReference type="GO" id="GO:0071578">
    <property type="term" value="P:zinc ion import across plasma membrane"/>
    <property type="evidence" value="ECO:0007669"/>
    <property type="project" value="TreeGrafter"/>
</dbReference>
<keyword evidence="8" id="KW-0813">Transport</keyword>
<evidence type="ECO:0000256" key="16">
    <source>
        <dbReference type="ARBA" id="ARBA00023065"/>
    </source>
</evidence>
<evidence type="ECO:0000256" key="6">
    <source>
        <dbReference type="ARBA" id="ARBA00006939"/>
    </source>
</evidence>
<feature type="transmembrane region" description="Helical" evidence="27">
    <location>
        <begin position="166"/>
        <end position="188"/>
    </location>
</feature>
<evidence type="ECO:0000256" key="28">
    <source>
        <dbReference type="SAM" id="SignalP"/>
    </source>
</evidence>
<dbReference type="GO" id="GO:0030003">
    <property type="term" value="P:intracellular monoatomic cation homeostasis"/>
    <property type="evidence" value="ECO:0007669"/>
    <property type="project" value="TreeGrafter"/>
</dbReference>
<keyword evidence="16" id="KW-0406">Ion transport</keyword>
<evidence type="ECO:0000256" key="1">
    <source>
        <dbReference type="ARBA" id="ARBA00004107"/>
    </source>
</evidence>
<evidence type="ECO:0000256" key="17">
    <source>
        <dbReference type="ARBA" id="ARBA00023136"/>
    </source>
</evidence>
<feature type="transmembrane region" description="Helical" evidence="27">
    <location>
        <begin position="470"/>
        <end position="491"/>
    </location>
</feature>
<dbReference type="Ensembl" id="ENSMMOT00000019298.1">
    <property type="protein sequence ID" value="ENSMMOP00000018983.1"/>
    <property type="gene ID" value="ENSMMOG00000014362.1"/>
</dbReference>
<organism evidence="29 30">
    <name type="scientific">Mola mola</name>
    <name type="common">Ocean sunfish</name>
    <name type="synonym">Tetraodon mola</name>
    <dbReference type="NCBI Taxonomy" id="94237"/>
    <lineage>
        <taxon>Eukaryota</taxon>
        <taxon>Metazoa</taxon>
        <taxon>Chordata</taxon>
        <taxon>Craniata</taxon>
        <taxon>Vertebrata</taxon>
        <taxon>Euteleostomi</taxon>
        <taxon>Actinopterygii</taxon>
        <taxon>Neopterygii</taxon>
        <taxon>Teleostei</taxon>
        <taxon>Neoteleostei</taxon>
        <taxon>Acanthomorphata</taxon>
        <taxon>Eupercaria</taxon>
        <taxon>Tetraodontiformes</taxon>
        <taxon>Molidae</taxon>
        <taxon>Mola</taxon>
    </lineage>
</organism>
<evidence type="ECO:0000256" key="13">
    <source>
        <dbReference type="ARBA" id="ARBA00022833"/>
    </source>
</evidence>
<keyword evidence="14" id="KW-0864">Zinc transport</keyword>
<evidence type="ECO:0000256" key="3">
    <source>
        <dbReference type="ARBA" id="ARBA00004424"/>
    </source>
</evidence>
<dbReference type="Proteomes" id="UP000261620">
    <property type="component" value="Unplaced"/>
</dbReference>
<feature type="region of interest" description="Disordered" evidence="26">
    <location>
        <begin position="266"/>
        <end position="288"/>
    </location>
</feature>
<dbReference type="PANTHER" id="PTHR12191">
    <property type="entry name" value="SOLUTE CARRIER FAMILY 39"/>
    <property type="match status" value="1"/>
</dbReference>
<evidence type="ECO:0000256" key="12">
    <source>
        <dbReference type="ARBA" id="ARBA00022753"/>
    </source>
</evidence>
<feature type="transmembrane region" description="Helical" evidence="27">
    <location>
        <begin position="406"/>
        <end position="426"/>
    </location>
</feature>
<evidence type="ECO:0000256" key="27">
    <source>
        <dbReference type="SAM" id="Phobius"/>
    </source>
</evidence>
<keyword evidence="15 27" id="KW-1133">Transmembrane helix</keyword>
<dbReference type="OMA" id="ADHYSTP"/>
<feature type="compositionally biased region" description="Basic and acidic residues" evidence="26">
    <location>
        <begin position="275"/>
        <end position="288"/>
    </location>
</feature>
<comment type="catalytic activity">
    <reaction evidence="19">
        <text>Fe(2+)(out) + 2 hydrogencarbonate(out) = Fe(2+)(in) + 2 hydrogencarbonate(in)</text>
        <dbReference type="Rhea" id="RHEA:62368"/>
        <dbReference type="ChEBI" id="CHEBI:17544"/>
        <dbReference type="ChEBI" id="CHEBI:29033"/>
    </reaction>
    <physiologicalReaction direction="left-to-right" evidence="19">
        <dbReference type="Rhea" id="RHEA:62369"/>
    </physiologicalReaction>
</comment>
<dbReference type="STRING" id="94237.ENSMMOP00000018983"/>
<comment type="catalytic activity">
    <reaction evidence="20">
        <text>Cd(2+)(out) + 2 hydrogencarbonate(out) = Cd(2+)(in) + 2 hydrogencarbonate(in)</text>
        <dbReference type="Rhea" id="RHEA:62256"/>
        <dbReference type="ChEBI" id="CHEBI:17544"/>
        <dbReference type="ChEBI" id="CHEBI:48775"/>
    </reaction>
    <physiologicalReaction direction="left-to-right" evidence="20">
        <dbReference type="Rhea" id="RHEA:62257"/>
    </physiologicalReaction>
</comment>
<comment type="subunit">
    <text evidence="7">Homotrimer.</text>
</comment>
<evidence type="ECO:0000256" key="11">
    <source>
        <dbReference type="ARBA" id="ARBA00022729"/>
    </source>
</evidence>
<reference evidence="29" key="2">
    <citation type="submission" date="2025-09" db="UniProtKB">
        <authorList>
            <consortium name="Ensembl"/>
        </authorList>
    </citation>
    <scope>IDENTIFICATION</scope>
</reference>
<accession>A0A3Q3WUF1</accession>
<evidence type="ECO:0000256" key="24">
    <source>
        <dbReference type="ARBA" id="ARBA00047497"/>
    </source>
</evidence>
<feature type="signal peptide" evidence="28">
    <location>
        <begin position="1"/>
        <end position="39"/>
    </location>
</feature>
<keyword evidence="17 27" id="KW-0472">Membrane</keyword>
<evidence type="ECO:0000256" key="18">
    <source>
        <dbReference type="ARBA" id="ARBA00023228"/>
    </source>
</evidence>
<dbReference type="AlphaFoldDB" id="A0A3Q3WUF1"/>
<evidence type="ECO:0000256" key="15">
    <source>
        <dbReference type="ARBA" id="ARBA00022989"/>
    </source>
</evidence>
<feature type="chain" id="PRO_5018607337" description="Metal cation symporter ZIP14" evidence="28">
    <location>
        <begin position="40"/>
        <end position="501"/>
    </location>
</feature>
<evidence type="ECO:0000256" key="20">
    <source>
        <dbReference type="ARBA" id="ARBA00036412"/>
    </source>
</evidence>
<evidence type="ECO:0000256" key="9">
    <source>
        <dbReference type="ARBA" id="ARBA00022475"/>
    </source>
</evidence>
<evidence type="ECO:0000256" key="22">
    <source>
        <dbReference type="ARBA" id="ARBA00042543"/>
    </source>
</evidence>
<protein>
    <recommendedName>
        <fullName evidence="21">Metal cation symporter ZIP14</fullName>
    </recommendedName>
    <alternativeName>
        <fullName evidence="22">Solute carrier family 39 member 14</fullName>
    </alternativeName>
    <alternativeName>
        <fullName evidence="23">Zrt- and Irt-like protein 14</fullName>
    </alternativeName>
</protein>
<feature type="transmembrane region" description="Helical" evidence="27">
    <location>
        <begin position="232"/>
        <end position="250"/>
    </location>
</feature>
<comment type="catalytic activity">
    <reaction evidence="24">
        <text>Zn(2+)(out) + 2 hydrogencarbonate(out) = Zn(2+)(in) + 2 hydrogencarbonate(in)</text>
        <dbReference type="Rhea" id="RHEA:62252"/>
        <dbReference type="ChEBI" id="CHEBI:17544"/>
        <dbReference type="ChEBI" id="CHEBI:29105"/>
    </reaction>
    <physiologicalReaction direction="left-to-right" evidence="24">
        <dbReference type="Rhea" id="RHEA:62253"/>
    </physiologicalReaction>
</comment>
<evidence type="ECO:0000256" key="21">
    <source>
        <dbReference type="ARBA" id="ARBA00040176"/>
    </source>
</evidence>
<evidence type="ECO:0000256" key="4">
    <source>
        <dbReference type="ARBA" id="ARBA00004520"/>
    </source>
</evidence>
<reference evidence="29" key="1">
    <citation type="submission" date="2025-08" db="UniProtKB">
        <authorList>
            <consortium name="Ensembl"/>
        </authorList>
    </citation>
    <scope>IDENTIFICATION</scope>
</reference>
<keyword evidence="30" id="KW-1185">Reference proteome</keyword>
<keyword evidence="10 27" id="KW-0812">Transmembrane</keyword>
<keyword evidence="11 28" id="KW-0732">Signal</keyword>
<evidence type="ECO:0000256" key="26">
    <source>
        <dbReference type="SAM" id="MobiDB-lite"/>
    </source>
</evidence>
<dbReference type="Pfam" id="PF02535">
    <property type="entry name" value="Zip"/>
    <property type="match status" value="1"/>
</dbReference>